<keyword evidence="1" id="KW-0812">Transmembrane</keyword>
<dbReference type="RefSeq" id="WP_163731969.1">
    <property type="nucleotide sequence ID" value="NZ_AP022601.1"/>
</dbReference>
<proteinExistence type="predicted"/>
<protein>
    <submittedName>
        <fullName evidence="2">Uncharacterized protein</fullName>
    </submittedName>
</protein>
<evidence type="ECO:0000256" key="1">
    <source>
        <dbReference type="SAM" id="Phobius"/>
    </source>
</evidence>
<reference evidence="2 3" key="1">
    <citation type="journal article" date="2019" name="Emerg. Microbes Infect.">
        <title>Comprehensive subspecies identification of 175 nontuberculous mycobacteria species based on 7547 genomic profiles.</title>
        <authorList>
            <person name="Matsumoto Y."/>
            <person name="Kinjo T."/>
            <person name="Motooka D."/>
            <person name="Nabeya D."/>
            <person name="Jung N."/>
            <person name="Uechi K."/>
            <person name="Horii T."/>
            <person name="Iida T."/>
            <person name="Fujita J."/>
            <person name="Nakamura S."/>
        </authorList>
    </citation>
    <scope>NUCLEOTIDE SEQUENCE [LARGE SCALE GENOMIC DNA]</scope>
    <source>
        <strain evidence="2 3">JCM 6399</strain>
    </source>
</reference>
<gene>
    <name evidence="2" type="ORF">MGALJ_40570</name>
</gene>
<organism evidence="2 3">
    <name type="scientific">Mycobacterium gallinarum</name>
    <dbReference type="NCBI Taxonomy" id="39689"/>
    <lineage>
        <taxon>Bacteria</taxon>
        <taxon>Bacillati</taxon>
        <taxon>Actinomycetota</taxon>
        <taxon>Actinomycetes</taxon>
        <taxon>Mycobacteriales</taxon>
        <taxon>Mycobacteriaceae</taxon>
        <taxon>Mycobacterium</taxon>
    </lineage>
</organism>
<keyword evidence="1" id="KW-1133">Transmembrane helix</keyword>
<dbReference type="Proteomes" id="UP000465785">
    <property type="component" value="Chromosome"/>
</dbReference>
<name>A0A9W4FH37_9MYCO</name>
<sequence>MHVSSTVRKWSAGLALVAIVASGVGIAAVMIFGSITAPKPSERAVTPRTTLAPPQPKVPTPVEFAIGVNVTEQNCEPDALCSYKYTIEPKYIGLHPLPETPFTVFYEVLGGNAPQKGEFTVHKDQAQIRKDVVLEGPPGAQLKAHVMSVTG</sequence>
<keyword evidence="3" id="KW-1185">Reference proteome</keyword>
<accession>A0A9W4FH37</accession>
<evidence type="ECO:0000313" key="2">
    <source>
        <dbReference type="EMBL" id="BBY94388.1"/>
    </source>
</evidence>
<feature type="transmembrane region" description="Helical" evidence="1">
    <location>
        <begin position="12"/>
        <end position="33"/>
    </location>
</feature>
<keyword evidence="1" id="KW-0472">Membrane</keyword>
<dbReference type="EMBL" id="AP022601">
    <property type="protein sequence ID" value="BBY94388.1"/>
    <property type="molecule type" value="Genomic_DNA"/>
</dbReference>
<dbReference type="AlphaFoldDB" id="A0A9W4FH37"/>
<dbReference type="KEGG" id="mgau:MGALJ_40570"/>
<evidence type="ECO:0000313" key="3">
    <source>
        <dbReference type="Proteomes" id="UP000465785"/>
    </source>
</evidence>